<evidence type="ECO:0000313" key="5">
    <source>
        <dbReference type="Proteomes" id="UP000707356"/>
    </source>
</evidence>
<comment type="caution">
    <text evidence="4">The sequence shown here is derived from an EMBL/GenBank/DDBJ whole genome shotgun (WGS) entry which is preliminary data.</text>
</comment>
<dbReference type="PIRSF" id="PIRSF016661">
    <property type="entry name" value="BioY"/>
    <property type="match status" value="1"/>
</dbReference>
<keyword evidence="2" id="KW-0813">Transport</keyword>
<dbReference type="GO" id="GO:0005886">
    <property type="term" value="C:plasma membrane"/>
    <property type="evidence" value="ECO:0007669"/>
    <property type="project" value="UniProtKB-SubCell"/>
</dbReference>
<keyword evidence="2 3" id="KW-0472">Membrane</keyword>
<feature type="transmembrane region" description="Helical" evidence="3">
    <location>
        <begin position="34"/>
        <end position="52"/>
    </location>
</feature>
<dbReference type="PANTHER" id="PTHR34295">
    <property type="entry name" value="BIOTIN TRANSPORTER BIOY"/>
    <property type="match status" value="1"/>
</dbReference>
<comment type="subcellular location">
    <subcellularLocation>
        <location evidence="2">Cell membrane</location>
        <topology evidence="2">Multi-pass membrane protein</topology>
    </subcellularLocation>
</comment>
<dbReference type="Proteomes" id="UP000707356">
    <property type="component" value="Unassembled WGS sequence"/>
</dbReference>
<sequence length="187" mass="20169">MWALIGLILTIGGTLLEAFITSPPWGWSQHGIQAYSLGVTSQIAAVLLVSCLGGRNAAAISQVAYLILGLTWFNVFTQGGGLDYVHRPAFGYLLGFVPGAWVCGWLAFQLPPKLENLALSCLMGLATIHLSGISYILLSYVTRWISFETISLAETLVVNSILPLPGQLVLVCAVTVLAAFLRRLMLY</sequence>
<name>A0A951PCI5_9CYAN</name>
<dbReference type="InterPro" id="IPR003784">
    <property type="entry name" value="BioY"/>
</dbReference>
<evidence type="ECO:0000313" key="4">
    <source>
        <dbReference type="EMBL" id="MBW4467046.1"/>
    </source>
</evidence>
<evidence type="ECO:0000256" key="2">
    <source>
        <dbReference type="PIRNR" id="PIRNR016661"/>
    </source>
</evidence>
<feature type="transmembrane region" description="Helical" evidence="3">
    <location>
        <begin position="117"/>
        <end position="141"/>
    </location>
</feature>
<feature type="transmembrane region" description="Helical" evidence="3">
    <location>
        <begin position="89"/>
        <end position="108"/>
    </location>
</feature>
<dbReference type="EMBL" id="JAHHHV010000073">
    <property type="protein sequence ID" value="MBW4467046.1"/>
    <property type="molecule type" value="Genomic_DNA"/>
</dbReference>
<keyword evidence="3" id="KW-0812">Transmembrane</keyword>
<evidence type="ECO:0000256" key="1">
    <source>
        <dbReference type="ARBA" id="ARBA00010692"/>
    </source>
</evidence>
<comment type="similarity">
    <text evidence="1 2">Belongs to the BioY family.</text>
</comment>
<dbReference type="Pfam" id="PF02632">
    <property type="entry name" value="BioY"/>
    <property type="match status" value="1"/>
</dbReference>
<proteinExistence type="inferred from homology"/>
<reference evidence="4" key="2">
    <citation type="journal article" date="2022" name="Microbiol. Resour. Announc.">
        <title>Metagenome Sequencing to Explore Phylogenomics of Terrestrial Cyanobacteria.</title>
        <authorList>
            <person name="Ward R.D."/>
            <person name="Stajich J.E."/>
            <person name="Johansen J.R."/>
            <person name="Huntemann M."/>
            <person name="Clum A."/>
            <person name="Foster B."/>
            <person name="Foster B."/>
            <person name="Roux S."/>
            <person name="Palaniappan K."/>
            <person name="Varghese N."/>
            <person name="Mukherjee S."/>
            <person name="Reddy T.B.K."/>
            <person name="Daum C."/>
            <person name="Copeland A."/>
            <person name="Chen I.A."/>
            <person name="Ivanova N.N."/>
            <person name="Kyrpides N.C."/>
            <person name="Shapiro N."/>
            <person name="Eloe-Fadrosh E.A."/>
            <person name="Pietrasiak N."/>
        </authorList>
    </citation>
    <scope>NUCLEOTIDE SEQUENCE</scope>
    <source>
        <strain evidence="4">GSE-TBD4-15B</strain>
    </source>
</reference>
<keyword evidence="2" id="KW-1003">Cell membrane</keyword>
<keyword evidence="3" id="KW-1133">Transmembrane helix</keyword>
<evidence type="ECO:0000256" key="3">
    <source>
        <dbReference type="SAM" id="Phobius"/>
    </source>
</evidence>
<dbReference type="AlphaFoldDB" id="A0A951PCI5"/>
<accession>A0A951PCI5</accession>
<dbReference type="GO" id="GO:0015225">
    <property type="term" value="F:biotin transmembrane transporter activity"/>
    <property type="evidence" value="ECO:0007669"/>
    <property type="project" value="UniProtKB-UniRule"/>
</dbReference>
<gene>
    <name evidence="4" type="ORF">KME07_16600</name>
</gene>
<dbReference type="Gene3D" id="1.10.1760.20">
    <property type="match status" value="1"/>
</dbReference>
<organism evidence="4 5">
    <name type="scientific">Pegethrix bostrychoides GSE-TBD4-15B</name>
    <dbReference type="NCBI Taxonomy" id="2839662"/>
    <lineage>
        <taxon>Bacteria</taxon>
        <taxon>Bacillati</taxon>
        <taxon>Cyanobacteriota</taxon>
        <taxon>Cyanophyceae</taxon>
        <taxon>Oculatellales</taxon>
        <taxon>Oculatellaceae</taxon>
        <taxon>Pegethrix</taxon>
    </lineage>
</organism>
<protein>
    <recommendedName>
        <fullName evidence="2">Biotin transporter</fullName>
    </recommendedName>
</protein>
<reference evidence="4" key="1">
    <citation type="submission" date="2021-05" db="EMBL/GenBank/DDBJ databases">
        <authorList>
            <person name="Pietrasiak N."/>
            <person name="Ward R."/>
            <person name="Stajich J.E."/>
            <person name="Kurbessoian T."/>
        </authorList>
    </citation>
    <scope>NUCLEOTIDE SEQUENCE</scope>
    <source>
        <strain evidence="4">GSE-TBD4-15B</strain>
    </source>
</reference>
<feature type="transmembrane region" description="Helical" evidence="3">
    <location>
        <begin position="59"/>
        <end position="77"/>
    </location>
</feature>
<dbReference type="PANTHER" id="PTHR34295:SF1">
    <property type="entry name" value="BIOTIN TRANSPORTER BIOY"/>
    <property type="match status" value="1"/>
</dbReference>
<feature type="transmembrane region" description="Helical" evidence="3">
    <location>
        <begin position="161"/>
        <end position="181"/>
    </location>
</feature>